<accession>A0ABT7XNA9</accession>
<sequence>MSSRTTFLSRLIGLYCLLISLAMFAHKQTMVAAVTALAHDPLQLYMVGVIVTPIGLAMVLGHNVWSGGARPVLVTLIGWGTLIKGLIYLFIPQTAAPAFFLGGLQYASLFYLYATVTLLLGLYLSIGAGREHGAS</sequence>
<feature type="transmembrane region" description="Helical" evidence="1">
    <location>
        <begin position="72"/>
        <end position="91"/>
    </location>
</feature>
<keyword evidence="1" id="KW-0812">Transmembrane</keyword>
<dbReference type="RefSeq" id="WP_289829887.1">
    <property type="nucleotide sequence ID" value="NZ_JAUEDK010000015.1"/>
</dbReference>
<proteinExistence type="predicted"/>
<reference evidence="2" key="1">
    <citation type="submission" date="2023-06" db="EMBL/GenBank/DDBJ databases">
        <authorList>
            <person name="Zhang S."/>
        </authorList>
    </citation>
    <scope>NUCLEOTIDE SEQUENCE</scope>
    <source>
        <strain evidence="2">SG2303</strain>
    </source>
</reference>
<comment type="caution">
    <text evidence="2">The sequence shown here is derived from an EMBL/GenBank/DDBJ whole genome shotgun (WGS) entry which is preliminary data.</text>
</comment>
<evidence type="ECO:0000256" key="1">
    <source>
        <dbReference type="SAM" id="Phobius"/>
    </source>
</evidence>
<keyword evidence="3" id="KW-1185">Reference proteome</keyword>
<name>A0ABT7XNA9_9NEIS</name>
<evidence type="ECO:0000313" key="2">
    <source>
        <dbReference type="EMBL" id="MDN0075283.1"/>
    </source>
</evidence>
<keyword evidence="1" id="KW-0472">Membrane</keyword>
<gene>
    <name evidence="2" type="ORF">QU481_10315</name>
</gene>
<feature type="transmembrane region" description="Helical" evidence="1">
    <location>
        <begin position="42"/>
        <end position="60"/>
    </location>
</feature>
<dbReference type="Proteomes" id="UP001168540">
    <property type="component" value="Unassembled WGS sequence"/>
</dbReference>
<organism evidence="2 3">
    <name type="scientific">Crenobacter oryzisoli</name>
    <dbReference type="NCBI Taxonomy" id="3056844"/>
    <lineage>
        <taxon>Bacteria</taxon>
        <taxon>Pseudomonadati</taxon>
        <taxon>Pseudomonadota</taxon>
        <taxon>Betaproteobacteria</taxon>
        <taxon>Neisseriales</taxon>
        <taxon>Neisseriaceae</taxon>
        <taxon>Crenobacter</taxon>
    </lineage>
</organism>
<keyword evidence="1" id="KW-1133">Transmembrane helix</keyword>
<protein>
    <submittedName>
        <fullName evidence="2">Uncharacterized protein</fullName>
    </submittedName>
</protein>
<feature type="transmembrane region" description="Helical" evidence="1">
    <location>
        <begin position="103"/>
        <end position="126"/>
    </location>
</feature>
<evidence type="ECO:0000313" key="3">
    <source>
        <dbReference type="Proteomes" id="UP001168540"/>
    </source>
</evidence>
<dbReference type="EMBL" id="JAUEDK010000015">
    <property type="protein sequence ID" value="MDN0075283.1"/>
    <property type="molecule type" value="Genomic_DNA"/>
</dbReference>